<name>A0AAD2GE92_9STRA</name>
<feature type="non-terminal residue" evidence="1">
    <location>
        <position position="1"/>
    </location>
</feature>
<comment type="caution">
    <text evidence="1">The sequence shown here is derived from an EMBL/GenBank/DDBJ whole genome shotgun (WGS) entry which is preliminary data.</text>
</comment>
<accession>A0AAD2GE92</accession>
<evidence type="ECO:0000313" key="1">
    <source>
        <dbReference type="EMBL" id="CAJ1970324.1"/>
    </source>
</evidence>
<dbReference type="AlphaFoldDB" id="A0AAD2GE92"/>
<dbReference type="EMBL" id="CAKOGP040002497">
    <property type="protein sequence ID" value="CAJ1970324.1"/>
    <property type="molecule type" value="Genomic_DNA"/>
</dbReference>
<sequence length="31" mass="3503">AEAFRPNRSSLLVIMVLLKSEISLNLCRSNK</sequence>
<evidence type="ECO:0000313" key="2">
    <source>
        <dbReference type="Proteomes" id="UP001295423"/>
    </source>
</evidence>
<organism evidence="1 2">
    <name type="scientific">Cylindrotheca closterium</name>
    <dbReference type="NCBI Taxonomy" id="2856"/>
    <lineage>
        <taxon>Eukaryota</taxon>
        <taxon>Sar</taxon>
        <taxon>Stramenopiles</taxon>
        <taxon>Ochrophyta</taxon>
        <taxon>Bacillariophyta</taxon>
        <taxon>Bacillariophyceae</taxon>
        <taxon>Bacillariophycidae</taxon>
        <taxon>Bacillariales</taxon>
        <taxon>Bacillariaceae</taxon>
        <taxon>Cylindrotheca</taxon>
    </lineage>
</organism>
<protein>
    <submittedName>
        <fullName evidence="1">Uncharacterized protein</fullName>
    </submittedName>
</protein>
<keyword evidence="2" id="KW-1185">Reference proteome</keyword>
<gene>
    <name evidence="1" type="ORF">CYCCA115_LOCUS24343</name>
</gene>
<reference evidence="1" key="1">
    <citation type="submission" date="2023-08" db="EMBL/GenBank/DDBJ databases">
        <authorList>
            <person name="Audoor S."/>
            <person name="Bilcke G."/>
        </authorList>
    </citation>
    <scope>NUCLEOTIDE SEQUENCE</scope>
</reference>
<proteinExistence type="predicted"/>
<dbReference type="Proteomes" id="UP001295423">
    <property type="component" value="Unassembled WGS sequence"/>
</dbReference>